<keyword evidence="2" id="KW-1185">Reference proteome</keyword>
<dbReference type="AlphaFoldDB" id="A0AAV2JK52"/>
<gene>
    <name evidence="1" type="ORF">KC01_LOCUS7516</name>
</gene>
<dbReference type="Proteomes" id="UP001497482">
    <property type="component" value="Chromosome 12"/>
</dbReference>
<dbReference type="EMBL" id="OZ035834">
    <property type="protein sequence ID" value="CAL1576057.1"/>
    <property type="molecule type" value="Genomic_DNA"/>
</dbReference>
<sequence length="102" mass="10993">MTPSNTSQLVIPLTADGSRLGPDIRRPVMFEVVEGQPRLCVRKDEDYSAGCVQRMAVLPQGAAAGVVPTWTSAGRFSGLQSLDLILSKGIKHNVSCGFKYSR</sequence>
<protein>
    <submittedName>
        <fullName evidence="1">Uncharacterized protein</fullName>
    </submittedName>
</protein>
<proteinExistence type="predicted"/>
<accession>A0AAV2JK52</accession>
<reference evidence="1 2" key="1">
    <citation type="submission" date="2024-04" db="EMBL/GenBank/DDBJ databases">
        <authorList>
            <person name="Waldvogel A.-M."/>
            <person name="Schoenle A."/>
        </authorList>
    </citation>
    <scope>NUCLEOTIDE SEQUENCE [LARGE SCALE GENOMIC DNA]</scope>
</reference>
<evidence type="ECO:0000313" key="2">
    <source>
        <dbReference type="Proteomes" id="UP001497482"/>
    </source>
</evidence>
<organism evidence="1 2">
    <name type="scientific">Knipowitschia caucasica</name>
    <name type="common">Caucasian dwarf goby</name>
    <name type="synonym">Pomatoschistus caucasicus</name>
    <dbReference type="NCBI Taxonomy" id="637954"/>
    <lineage>
        <taxon>Eukaryota</taxon>
        <taxon>Metazoa</taxon>
        <taxon>Chordata</taxon>
        <taxon>Craniata</taxon>
        <taxon>Vertebrata</taxon>
        <taxon>Euteleostomi</taxon>
        <taxon>Actinopterygii</taxon>
        <taxon>Neopterygii</taxon>
        <taxon>Teleostei</taxon>
        <taxon>Neoteleostei</taxon>
        <taxon>Acanthomorphata</taxon>
        <taxon>Gobiaria</taxon>
        <taxon>Gobiiformes</taxon>
        <taxon>Gobioidei</taxon>
        <taxon>Gobiidae</taxon>
        <taxon>Gobiinae</taxon>
        <taxon>Knipowitschia</taxon>
    </lineage>
</organism>
<evidence type="ECO:0000313" key="1">
    <source>
        <dbReference type="EMBL" id="CAL1576057.1"/>
    </source>
</evidence>
<name>A0AAV2JK52_KNICA</name>